<dbReference type="Pfam" id="PF12796">
    <property type="entry name" value="Ank_2"/>
    <property type="match status" value="1"/>
</dbReference>
<accession>A0A6A6E628</accession>
<dbReference type="OrthoDB" id="539213at2759"/>
<dbReference type="Proteomes" id="UP000800200">
    <property type="component" value="Unassembled WGS sequence"/>
</dbReference>
<keyword evidence="5" id="KW-1185">Reference proteome</keyword>
<feature type="non-terminal residue" evidence="4">
    <location>
        <position position="1"/>
    </location>
</feature>
<sequence length="173" mass="19186">AFRDYAVDSWYQHVTTSGPHNPNIVRLINKLFDPGNANWHSWRTWFDLKNDELNTTEKRNNDTSPALGYISRPLYYLSRLGLVKTVKCLIHEGKCSTKEKGSLWKITLAAAGTKSNLTIVQDLLQAGTGITNVDKCGKAPFHLAAQNGHVKVAQLLLENGAEVNLASKEGRTP</sequence>
<evidence type="ECO:0000313" key="4">
    <source>
        <dbReference type="EMBL" id="KAF2186029.1"/>
    </source>
</evidence>
<keyword evidence="2 3" id="KW-0040">ANK repeat</keyword>
<gene>
    <name evidence="4" type="ORF">K469DRAFT_574267</name>
</gene>
<proteinExistence type="predicted"/>
<feature type="repeat" description="ANK" evidence="3">
    <location>
        <begin position="136"/>
        <end position="168"/>
    </location>
</feature>
<evidence type="ECO:0000256" key="3">
    <source>
        <dbReference type="PROSITE-ProRule" id="PRU00023"/>
    </source>
</evidence>
<dbReference type="SUPFAM" id="SSF48403">
    <property type="entry name" value="Ankyrin repeat"/>
    <property type="match status" value="1"/>
</dbReference>
<keyword evidence="1" id="KW-0677">Repeat</keyword>
<protein>
    <submittedName>
        <fullName evidence="4">Ankyrin</fullName>
    </submittedName>
</protein>
<dbReference type="AlphaFoldDB" id="A0A6A6E628"/>
<reference evidence="4" key="1">
    <citation type="journal article" date="2020" name="Stud. Mycol.">
        <title>101 Dothideomycetes genomes: a test case for predicting lifestyles and emergence of pathogens.</title>
        <authorList>
            <person name="Haridas S."/>
            <person name="Albert R."/>
            <person name="Binder M."/>
            <person name="Bloem J."/>
            <person name="Labutti K."/>
            <person name="Salamov A."/>
            <person name="Andreopoulos B."/>
            <person name="Baker S."/>
            <person name="Barry K."/>
            <person name="Bills G."/>
            <person name="Bluhm B."/>
            <person name="Cannon C."/>
            <person name="Castanera R."/>
            <person name="Culley D."/>
            <person name="Daum C."/>
            <person name="Ezra D."/>
            <person name="Gonzalez J."/>
            <person name="Henrissat B."/>
            <person name="Kuo A."/>
            <person name="Liang C."/>
            <person name="Lipzen A."/>
            <person name="Lutzoni F."/>
            <person name="Magnuson J."/>
            <person name="Mondo S."/>
            <person name="Nolan M."/>
            <person name="Ohm R."/>
            <person name="Pangilinan J."/>
            <person name="Park H.-J."/>
            <person name="Ramirez L."/>
            <person name="Alfaro M."/>
            <person name="Sun H."/>
            <person name="Tritt A."/>
            <person name="Yoshinaga Y."/>
            <person name="Zwiers L.-H."/>
            <person name="Turgeon B."/>
            <person name="Goodwin S."/>
            <person name="Spatafora J."/>
            <person name="Crous P."/>
            <person name="Grigoriev I."/>
        </authorList>
    </citation>
    <scope>NUCLEOTIDE SEQUENCE</scope>
    <source>
        <strain evidence="4">CBS 207.26</strain>
    </source>
</reference>
<dbReference type="SMART" id="SM00248">
    <property type="entry name" value="ANK"/>
    <property type="match status" value="2"/>
</dbReference>
<evidence type="ECO:0000313" key="5">
    <source>
        <dbReference type="Proteomes" id="UP000800200"/>
    </source>
</evidence>
<organism evidence="4 5">
    <name type="scientific">Zopfia rhizophila CBS 207.26</name>
    <dbReference type="NCBI Taxonomy" id="1314779"/>
    <lineage>
        <taxon>Eukaryota</taxon>
        <taxon>Fungi</taxon>
        <taxon>Dikarya</taxon>
        <taxon>Ascomycota</taxon>
        <taxon>Pezizomycotina</taxon>
        <taxon>Dothideomycetes</taxon>
        <taxon>Dothideomycetes incertae sedis</taxon>
        <taxon>Zopfiaceae</taxon>
        <taxon>Zopfia</taxon>
    </lineage>
</organism>
<dbReference type="InterPro" id="IPR002110">
    <property type="entry name" value="Ankyrin_rpt"/>
</dbReference>
<dbReference type="InterPro" id="IPR036770">
    <property type="entry name" value="Ankyrin_rpt-contain_sf"/>
</dbReference>
<dbReference type="PROSITE" id="PS50088">
    <property type="entry name" value="ANK_REPEAT"/>
    <property type="match status" value="1"/>
</dbReference>
<evidence type="ECO:0000256" key="2">
    <source>
        <dbReference type="ARBA" id="ARBA00023043"/>
    </source>
</evidence>
<evidence type="ECO:0000256" key="1">
    <source>
        <dbReference type="ARBA" id="ARBA00022737"/>
    </source>
</evidence>
<name>A0A6A6E628_9PEZI</name>
<dbReference type="PROSITE" id="PS50297">
    <property type="entry name" value="ANK_REP_REGION"/>
    <property type="match status" value="1"/>
</dbReference>
<dbReference type="PANTHER" id="PTHR24198:SF165">
    <property type="entry name" value="ANKYRIN REPEAT-CONTAINING PROTEIN-RELATED"/>
    <property type="match status" value="1"/>
</dbReference>
<dbReference type="EMBL" id="ML994631">
    <property type="protein sequence ID" value="KAF2186029.1"/>
    <property type="molecule type" value="Genomic_DNA"/>
</dbReference>
<dbReference type="PANTHER" id="PTHR24198">
    <property type="entry name" value="ANKYRIN REPEAT AND PROTEIN KINASE DOMAIN-CONTAINING PROTEIN"/>
    <property type="match status" value="1"/>
</dbReference>
<dbReference type="Gene3D" id="1.25.40.20">
    <property type="entry name" value="Ankyrin repeat-containing domain"/>
    <property type="match status" value="1"/>
</dbReference>